<keyword evidence="5" id="KW-0813">Transport</keyword>
<dbReference type="Gene3D" id="2.30.30.60">
    <property type="match status" value="1"/>
</dbReference>
<dbReference type="EMBL" id="VOPL01000001">
    <property type="protein sequence ID" value="TXB70807.1"/>
    <property type="molecule type" value="Genomic_DNA"/>
</dbReference>
<comment type="caution">
    <text evidence="7">The sequence shown here is derived from an EMBL/GenBank/DDBJ whole genome shotgun (WGS) entry which is preliminary data.</text>
</comment>
<keyword evidence="4 5" id="KW-0472">Membrane</keyword>
<dbReference type="PANTHER" id="PTHR30221:SF1">
    <property type="entry name" value="SMALL-CONDUCTANCE MECHANOSENSITIVE CHANNEL"/>
    <property type="match status" value="1"/>
</dbReference>
<comment type="similarity">
    <text evidence="5">Belongs to the MscS (TC 1.A.23) family.</text>
</comment>
<organism evidence="7 8">
    <name type="scientific">Paracoccus aurantiacus</name>
    <dbReference type="NCBI Taxonomy" id="2599412"/>
    <lineage>
        <taxon>Bacteria</taxon>
        <taxon>Pseudomonadati</taxon>
        <taxon>Pseudomonadota</taxon>
        <taxon>Alphaproteobacteria</taxon>
        <taxon>Rhodobacterales</taxon>
        <taxon>Paracoccaceae</taxon>
        <taxon>Paracoccus</taxon>
    </lineage>
</organism>
<accession>A0A5C6S8G2</accession>
<keyword evidence="2 5" id="KW-0812">Transmembrane</keyword>
<keyword evidence="5" id="KW-0406">Ion transport</keyword>
<dbReference type="InterPro" id="IPR023408">
    <property type="entry name" value="MscS_beta-dom_sf"/>
</dbReference>
<evidence type="ECO:0000256" key="3">
    <source>
        <dbReference type="ARBA" id="ARBA00022989"/>
    </source>
</evidence>
<keyword evidence="8" id="KW-1185">Reference proteome</keyword>
<sequence>MTQFRKLIQILDPATLPGALAIAGILFALGLFLSWAIRRLTIAALHHDERDLIDAISLKFISRLIGLVVWLLLLTVYAHLIPALDRLANAMLAGVGLASVIIGFAAQQTLGNLVAGISLVLYRPFRQGDRLQIATPTESFCDTGLVEGVSLGFTTLRADDGREIIVANGTMAQQTMIKLPRNAPDASAPSAKDKAPSA</sequence>
<evidence type="ECO:0000256" key="4">
    <source>
        <dbReference type="ARBA" id="ARBA00023136"/>
    </source>
</evidence>
<keyword evidence="5" id="KW-0407">Ion channel</keyword>
<comment type="subunit">
    <text evidence="5">Homoheptamer.</text>
</comment>
<comment type="caution">
    <text evidence="5">Lacks conserved residue(s) required for the propagation of feature annotation.</text>
</comment>
<dbReference type="Pfam" id="PF00924">
    <property type="entry name" value="MS_channel_2nd"/>
    <property type="match status" value="1"/>
</dbReference>
<feature type="transmembrane region" description="Helical" evidence="5">
    <location>
        <begin position="20"/>
        <end position="40"/>
    </location>
</feature>
<evidence type="ECO:0000313" key="8">
    <source>
        <dbReference type="Proteomes" id="UP000321562"/>
    </source>
</evidence>
<proteinExistence type="inferred from homology"/>
<keyword evidence="5" id="KW-0997">Cell inner membrane</keyword>
<feature type="transmembrane region" description="Helical" evidence="5">
    <location>
        <begin position="60"/>
        <end position="80"/>
    </location>
</feature>
<comment type="function">
    <text evidence="5">Mechanosensitive channel that participates in the regulation of osmotic pressure changes within the cell, opening in response to stretch forces in the membrane lipid bilayer, without the need for other proteins. Contributes to normal resistance to hypoosmotic shock. Forms an ion channel of 1.0 nanosiemens conductance with a slight preference for anions.</text>
</comment>
<dbReference type="AlphaFoldDB" id="A0A5C6S8G2"/>
<protein>
    <recommendedName>
        <fullName evidence="5">Small-conductance mechanosensitive channel</fullName>
    </recommendedName>
</protein>
<name>A0A5C6S8G2_9RHOB</name>
<comment type="subcellular location">
    <subcellularLocation>
        <location evidence="5">Cell inner membrane</location>
        <topology evidence="5">Multi-pass membrane protein</topology>
    </subcellularLocation>
    <subcellularLocation>
        <location evidence="1">Membrane</location>
    </subcellularLocation>
</comment>
<gene>
    <name evidence="7" type="ORF">FQV27_02845</name>
</gene>
<feature type="domain" description="Mechanosensitive ion channel MscS" evidence="6">
    <location>
        <begin position="109"/>
        <end position="176"/>
    </location>
</feature>
<dbReference type="RefSeq" id="WP_147096292.1">
    <property type="nucleotide sequence ID" value="NZ_JBHUFH010000002.1"/>
</dbReference>
<dbReference type="InterPro" id="IPR045275">
    <property type="entry name" value="MscS_archaea/bacteria_type"/>
</dbReference>
<dbReference type="Gene3D" id="1.10.287.1260">
    <property type="match status" value="1"/>
</dbReference>
<dbReference type="Proteomes" id="UP000321562">
    <property type="component" value="Unassembled WGS sequence"/>
</dbReference>
<dbReference type="OrthoDB" id="9799209at2"/>
<feature type="transmembrane region" description="Helical" evidence="5">
    <location>
        <begin position="92"/>
        <end position="122"/>
    </location>
</feature>
<evidence type="ECO:0000256" key="5">
    <source>
        <dbReference type="RuleBase" id="RU369025"/>
    </source>
</evidence>
<evidence type="ECO:0000256" key="2">
    <source>
        <dbReference type="ARBA" id="ARBA00022692"/>
    </source>
</evidence>
<dbReference type="GO" id="GO:0005886">
    <property type="term" value="C:plasma membrane"/>
    <property type="evidence" value="ECO:0007669"/>
    <property type="project" value="UniProtKB-SubCell"/>
</dbReference>
<keyword evidence="5" id="KW-1003">Cell membrane</keyword>
<reference evidence="7 8" key="1">
    <citation type="submission" date="2019-08" db="EMBL/GenBank/DDBJ databases">
        <authorList>
            <person name="Ye J."/>
        </authorList>
    </citation>
    <scope>NUCLEOTIDE SEQUENCE [LARGE SCALE GENOMIC DNA]</scope>
    <source>
        <strain evidence="7 8">TK008</strain>
    </source>
</reference>
<dbReference type="InterPro" id="IPR006685">
    <property type="entry name" value="MscS_channel_2nd"/>
</dbReference>
<dbReference type="SUPFAM" id="SSF50182">
    <property type="entry name" value="Sm-like ribonucleoproteins"/>
    <property type="match status" value="1"/>
</dbReference>
<evidence type="ECO:0000256" key="1">
    <source>
        <dbReference type="ARBA" id="ARBA00004370"/>
    </source>
</evidence>
<keyword evidence="3 5" id="KW-1133">Transmembrane helix</keyword>
<evidence type="ECO:0000259" key="6">
    <source>
        <dbReference type="Pfam" id="PF00924"/>
    </source>
</evidence>
<dbReference type="InterPro" id="IPR010920">
    <property type="entry name" value="LSM_dom_sf"/>
</dbReference>
<dbReference type="PANTHER" id="PTHR30221">
    <property type="entry name" value="SMALL-CONDUCTANCE MECHANOSENSITIVE CHANNEL"/>
    <property type="match status" value="1"/>
</dbReference>
<evidence type="ECO:0000313" key="7">
    <source>
        <dbReference type="EMBL" id="TXB70807.1"/>
    </source>
</evidence>
<dbReference type="GO" id="GO:0008381">
    <property type="term" value="F:mechanosensitive monoatomic ion channel activity"/>
    <property type="evidence" value="ECO:0007669"/>
    <property type="project" value="InterPro"/>
</dbReference>